<dbReference type="GO" id="GO:0005769">
    <property type="term" value="C:early endosome"/>
    <property type="evidence" value="ECO:0007669"/>
    <property type="project" value="TreeGrafter"/>
</dbReference>
<feature type="domain" description="Transferrin-like" evidence="1">
    <location>
        <begin position="1"/>
        <end position="177"/>
    </location>
</feature>
<evidence type="ECO:0000313" key="3">
    <source>
        <dbReference type="Proteomes" id="UP000694545"/>
    </source>
</evidence>
<dbReference type="PANTHER" id="PTHR11485:SF31">
    <property type="entry name" value="SEROTRANSFERRIN"/>
    <property type="match status" value="1"/>
</dbReference>
<dbReference type="GO" id="GO:0055037">
    <property type="term" value="C:recycling endosome"/>
    <property type="evidence" value="ECO:0007669"/>
    <property type="project" value="TreeGrafter"/>
</dbReference>
<evidence type="ECO:0000313" key="2">
    <source>
        <dbReference type="Ensembl" id="ENSVKKP00000009819.1"/>
    </source>
</evidence>
<sequence>MPCLSTKETAVKSLCYKLESREQNTNDRYRAIQRAHHASRYDFFFFLKALQSYTFFFAGESKPAWAGNKTPDDFVLLKPDGTRCPVTQFRECGLATVPTHAVVTRLEKQKQVQSALCQQQKLFGNNGSRKDEFQMFQSQFKDDLFKDGTLCLVVPKETTYEGFLGQDYLESIAGLKSCSPSGTNHTLR</sequence>
<dbReference type="GO" id="GO:0005886">
    <property type="term" value="C:plasma membrane"/>
    <property type="evidence" value="ECO:0007669"/>
    <property type="project" value="TreeGrafter"/>
</dbReference>
<evidence type="ECO:0000259" key="1">
    <source>
        <dbReference type="PROSITE" id="PS51408"/>
    </source>
</evidence>
<dbReference type="SMART" id="SM00094">
    <property type="entry name" value="TR_FER"/>
    <property type="match status" value="1"/>
</dbReference>
<dbReference type="Proteomes" id="UP000694545">
    <property type="component" value="Unplaced"/>
</dbReference>
<accession>A0A8D2JIT4</accession>
<dbReference type="PRINTS" id="PR00422">
    <property type="entry name" value="TRANSFERRIN"/>
</dbReference>
<proteinExistence type="predicted"/>
<dbReference type="OMA" id="CLTHATH"/>
<dbReference type="GO" id="GO:0005615">
    <property type="term" value="C:extracellular space"/>
    <property type="evidence" value="ECO:0007669"/>
    <property type="project" value="TreeGrafter"/>
</dbReference>
<dbReference type="InterPro" id="IPR001156">
    <property type="entry name" value="Transferrin-like_dom"/>
</dbReference>
<dbReference type="SUPFAM" id="SSF53850">
    <property type="entry name" value="Periplasmic binding protein-like II"/>
    <property type="match status" value="1"/>
</dbReference>
<dbReference type="Ensembl" id="ENSVKKT00000010065.1">
    <property type="protein sequence ID" value="ENSVKKP00000009819.1"/>
    <property type="gene ID" value="ENSVKKG00000006925.1"/>
</dbReference>
<organism evidence="2 3">
    <name type="scientific">Varanus komodoensis</name>
    <name type="common">Komodo dragon</name>
    <dbReference type="NCBI Taxonomy" id="61221"/>
    <lineage>
        <taxon>Eukaryota</taxon>
        <taxon>Metazoa</taxon>
        <taxon>Chordata</taxon>
        <taxon>Craniata</taxon>
        <taxon>Vertebrata</taxon>
        <taxon>Euteleostomi</taxon>
        <taxon>Lepidosauria</taxon>
        <taxon>Squamata</taxon>
        <taxon>Bifurcata</taxon>
        <taxon>Unidentata</taxon>
        <taxon>Episquamata</taxon>
        <taxon>Toxicofera</taxon>
        <taxon>Anguimorpha</taxon>
        <taxon>Paleoanguimorpha</taxon>
        <taxon>Varanoidea</taxon>
        <taxon>Varanidae</taxon>
        <taxon>Varanus</taxon>
    </lineage>
</organism>
<reference evidence="2" key="2">
    <citation type="submission" date="2025-09" db="UniProtKB">
        <authorList>
            <consortium name="Ensembl"/>
        </authorList>
    </citation>
    <scope>IDENTIFICATION</scope>
</reference>
<reference evidence="2" key="1">
    <citation type="submission" date="2025-08" db="UniProtKB">
        <authorList>
            <consortium name="Ensembl"/>
        </authorList>
    </citation>
    <scope>IDENTIFICATION</scope>
</reference>
<keyword evidence="3" id="KW-1185">Reference proteome</keyword>
<dbReference type="GO" id="GO:0019731">
    <property type="term" value="P:antibacterial humoral response"/>
    <property type="evidence" value="ECO:0007669"/>
    <property type="project" value="TreeGrafter"/>
</dbReference>
<dbReference type="Pfam" id="PF00405">
    <property type="entry name" value="Transferrin"/>
    <property type="match status" value="1"/>
</dbReference>
<dbReference type="GO" id="GO:0006826">
    <property type="term" value="P:iron ion transport"/>
    <property type="evidence" value="ECO:0007669"/>
    <property type="project" value="TreeGrafter"/>
</dbReference>
<dbReference type="PANTHER" id="PTHR11485">
    <property type="entry name" value="TRANSFERRIN"/>
    <property type="match status" value="1"/>
</dbReference>
<dbReference type="PROSITE" id="PS51408">
    <property type="entry name" value="TRANSFERRIN_LIKE_4"/>
    <property type="match status" value="1"/>
</dbReference>
<dbReference type="Gene3D" id="3.40.190.10">
    <property type="entry name" value="Periplasmic binding protein-like II"/>
    <property type="match status" value="2"/>
</dbReference>
<name>A0A8D2JIT4_VARKO</name>
<dbReference type="AlphaFoldDB" id="A0A8D2JIT4"/>
<protein>
    <recommendedName>
        <fullName evidence="1">Transferrin-like domain-containing protein</fullName>
    </recommendedName>
</protein>